<dbReference type="Gene3D" id="3.40.30.10">
    <property type="entry name" value="Glutaredoxin"/>
    <property type="match status" value="1"/>
</dbReference>
<gene>
    <name evidence="7" type="ORF">SAMN05444004_10519</name>
</gene>
<reference evidence="8" key="1">
    <citation type="submission" date="2016-10" db="EMBL/GenBank/DDBJ databases">
        <authorList>
            <person name="Varghese N."/>
            <person name="Submissions S."/>
        </authorList>
    </citation>
    <scope>NUCLEOTIDE SEQUENCE [LARGE SCALE GENOMIC DNA]</scope>
    <source>
        <strain evidence="8">DSM 100420</strain>
    </source>
</reference>
<dbReference type="PANTHER" id="PTHR13887:SF14">
    <property type="entry name" value="DISULFIDE BOND FORMATION PROTEIN D"/>
    <property type="match status" value="1"/>
</dbReference>
<evidence type="ECO:0000256" key="3">
    <source>
        <dbReference type="ARBA" id="ARBA00023157"/>
    </source>
</evidence>
<keyword evidence="1 5" id="KW-0732">Signal</keyword>
<keyword evidence="7" id="KW-0413">Isomerase</keyword>
<dbReference type="PANTHER" id="PTHR13887">
    <property type="entry name" value="GLUTATHIONE S-TRANSFERASE KAPPA"/>
    <property type="match status" value="1"/>
</dbReference>
<dbReference type="OrthoDB" id="9780147at2"/>
<dbReference type="GO" id="GO:0016853">
    <property type="term" value="F:isomerase activity"/>
    <property type="evidence" value="ECO:0007669"/>
    <property type="project" value="UniProtKB-KW"/>
</dbReference>
<dbReference type="Pfam" id="PF01323">
    <property type="entry name" value="DSBA"/>
    <property type="match status" value="1"/>
</dbReference>
<evidence type="ECO:0000259" key="6">
    <source>
        <dbReference type="PROSITE" id="PS51352"/>
    </source>
</evidence>
<evidence type="ECO:0000256" key="5">
    <source>
        <dbReference type="SAM" id="SignalP"/>
    </source>
</evidence>
<keyword evidence="8" id="KW-1185">Reference proteome</keyword>
<dbReference type="EMBL" id="FNPX01000005">
    <property type="protein sequence ID" value="SDZ00840.1"/>
    <property type="molecule type" value="Genomic_DNA"/>
</dbReference>
<feature type="signal peptide" evidence="5">
    <location>
        <begin position="1"/>
        <end position="19"/>
    </location>
</feature>
<dbReference type="InterPro" id="IPR036249">
    <property type="entry name" value="Thioredoxin-like_sf"/>
</dbReference>
<evidence type="ECO:0000313" key="7">
    <source>
        <dbReference type="EMBL" id="SDZ00840.1"/>
    </source>
</evidence>
<dbReference type="PROSITE" id="PS51352">
    <property type="entry name" value="THIOREDOXIN_2"/>
    <property type="match status" value="1"/>
</dbReference>
<dbReference type="InterPro" id="IPR041205">
    <property type="entry name" value="ScsC_N"/>
</dbReference>
<feature type="domain" description="Thioredoxin" evidence="6">
    <location>
        <begin position="56"/>
        <end position="244"/>
    </location>
</feature>
<dbReference type="Proteomes" id="UP000198914">
    <property type="component" value="Unassembled WGS sequence"/>
</dbReference>
<protein>
    <submittedName>
        <fullName evidence="7">Protein-disulfide isomerase</fullName>
    </submittedName>
</protein>
<name>A0A1H3PIA2_9RHOB</name>
<dbReference type="CDD" id="cd03023">
    <property type="entry name" value="DsbA_Com1_like"/>
    <property type="match status" value="1"/>
</dbReference>
<dbReference type="SUPFAM" id="SSF52833">
    <property type="entry name" value="Thioredoxin-like"/>
    <property type="match status" value="1"/>
</dbReference>
<keyword evidence="2" id="KW-0560">Oxidoreductase</keyword>
<sequence>MRAPTSLLLPVLSLSIALAAPIAAPAQELTEDAIKQLALEAILENPEIVMEAVAILQARDAAAAEAQAEATLSENRAILENDPNAPVIGNPEGSVTVVEFFDYNCGFCRRAGPEIEALLANDTDVRLVYREWPILSEGSVFGARAALAAREQGKYAQMHEALMTSGARVDETTVMQIAVELGLDAEKLRIDMESDAVNEHLATSRQLADSLGFTGTPSFVIGETRVPGFVEVDRLQAIVDETRSDG</sequence>
<dbReference type="GO" id="GO:0016491">
    <property type="term" value="F:oxidoreductase activity"/>
    <property type="evidence" value="ECO:0007669"/>
    <property type="project" value="UniProtKB-KW"/>
</dbReference>
<proteinExistence type="predicted"/>
<feature type="chain" id="PRO_5011742409" evidence="5">
    <location>
        <begin position="20"/>
        <end position="246"/>
    </location>
</feature>
<accession>A0A1H3PIA2</accession>
<organism evidence="7 8">
    <name type="scientific">Jannaschia faecimaris</name>
    <dbReference type="NCBI Taxonomy" id="1244108"/>
    <lineage>
        <taxon>Bacteria</taxon>
        <taxon>Pseudomonadati</taxon>
        <taxon>Pseudomonadota</taxon>
        <taxon>Alphaproteobacteria</taxon>
        <taxon>Rhodobacterales</taxon>
        <taxon>Roseobacteraceae</taxon>
        <taxon>Jannaschia</taxon>
    </lineage>
</organism>
<dbReference type="STRING" id="1244108.SAMN05444004_10519"/>
<dbReference type="InterPro" id="IPR001853">
    <property type="entry name" value="DSBA-like_thioredoxin_dom"/>
</dbReference>
<dbReference type="Pfam" id="PF18312">
    <property type="entry name" value="ScsC_N"/>
    <property type="match status" value="1"/>
</dbReference>
<keyword evidence="4" id="KW-0676">Redox-active center</keyword>
<evidence type="ECO:0000256" key="1">
    <source>
        <dbReference type="ARBA" id="ARBA00022729"/>
    </source>
</evidence>
<dbReference type="AlphaFoldDB" id="A0A1H3PIA2"/>
<evidence type="ECO:0000313" key="8">
    <source>
        <dbReference type="Proteomes" id="UP000198914"/>
    </source>
</evidence>
<dbReference type="RefSeq" id="WP_092644421.1">
    <property type="nucleotide sequence ID" value="NZ_FNPX01000005.1"/>
</dbReference>
<dbReference type="InterPro" id="IPR013766">
    <property type="entry name" value="Thioredoxin_domain"/>
</dbReference>
<evidence type="ECO:0000256" key="4">
    <source>
        <dbReference type="ARBA" id="ARBA00023284"/>
    </source>
</evidence>
<keyword evidence="3" id="KW-1015">Disulfide bond</keyword>
<evidence type="ECO:0000256" key="2">
    <source>
        <dbReference type="ARBA" id="ARBA00023002"/>
    </source>
</evidence>